<proteinExistence type="predicted"/>
<name>A0A067TB65_GALM3</name>
<feature type="region of interest" description="Disordered" evidence="1">
    <location>
        <begin position="98"/>
        <end position="117"/>
    </location>
</feature>
<gene>
    <name evidence="2" type="ORF">GALMADRAFT_1194831</name>
</gene>
<organism evidence="2 3">
    <name type="scientific">Galerina marginata (strain CBS 339.88)</name>
    <dbReference type="NCBI Taxonomy" id="685588"/>
    <lineage>
        <taxon>Eukaryota</taxon>
        <taxon>Fungi</taxon>
        <taxon>Dikarya</taxon>
        <taxon>Basidiomycota</taxon>
        <taxon>Agaricomycotina</taxon>
        <taxon>Agaricomycetes</taxon>
        <taxon>Agaricomycetidae</taxon>
        <taxon>Agaricales</taxon>
        <taxon>Agaricineae</taxon>
        <taxon>Strophariaceae</taxon>
        <taxon>Galerina</taxon>
    </lineage>
</organism>
<dbReference type="EMBL" id="KL142372">
    <property type="protein sequence ID" value="KDR80386.1"/>
    <property type="molecule type" value="Genomic_DNA"/>
</dbReference>
<reference evidence="3" key="1">
    <citation type="journal article" date="2014" name="Proc. Natl. Acad. Sci. U.S.A.">
        <title>Extensive sampling of basidiomycete genomes demonstrates inadequacy of the white-rot/brown-rot paradigm for wood decay fungi.</title>
        <authorList>
            <person name="Riley R."/>
            <person name="Salamov A.A."/>
            <person name="Brown D.W."/>
            <person name="Nagy L.G."/>
            <person name="Floudas D."/>
            <person name="Held B.W."/>
            <person name="Levasseur A."/>
            <person name="Lombard V."/>
            <person name="Morin E."/>
            <person name="Otillar R."/>
            <person name="Lindquist E.A."/>
            <person name="Sun H."/>
            <person name="LaButti K.M."/>
            <person name="Schmutz J."/>
            <person name="Jabbour D."/>
            <person name="Luo H."/>
            <person name="Baker S.E."/>
            <person name="Pisabarro A.G."/>
            <person name="Walton J.D."/>
            <person name="Blanchette R.A."/>
            <person name="Henrissat B."/>
            <person name="Martin F."/>
            <person name="Cullen D."/>
            <person name="Hibbett D.S."/>
            <person name="Grigoriev I.V."/>
        </authorList>
    </citation>
    <scope>NUCLEOTIDE SEQUENCE [LARGE SCALE GENOMIC DNA]</scope>
    <source>
        <strain evidence="3">CBS 339.88</strain>
    </source>
</reference>
<protein>
    <submittedName>
        <fullName evidence="2">Uncharacterized protein</fullName>
    </submittedName>
</protein>
<dbReference type="HOGENOM" id="CLU_021108_4_1_1"/>
<accession>A0A067TB65</accession>
<feature type="region of interest" description="Disordered" evidence="1">
    <location>
        <begin position="401"/>
        <end position="422"/>
    </location>
</feature>
<sequence>MLDLVVWQERQARGKEAPNQSSTSLSTPSNVCTTLIVVRSKTSLLETPGGTVEIHNGEFNAVGGHHISVTINTGGDGAHSSTANSTPIVPPITGESFAQDTGPRLARRPPTPPAQRSCDIYYRHMGTQRRGSPLWIPEPNKNLRLQYQRNGVTIGDVGIITAFGSFAFLFSICLPHDHPIQPAELPENFEPFYIAQSDIEKQSEFKNDSYLASASIERTHRDGDSSGLIFESSASEGAILAMPVGSNSEDLGNVIRLRRYVAKHAASWYKYIYDVRGREVLNGDVRLIIGHDKTKAWGMATFANRTAQEDAFRLKFMPMQESNVGRTYGWEYSGMAHVRAGPDTREIEALRANDPSEDGINYENQCLFIRTLNVTLVDKVWRELASELDIQLDLDVHSSTSPSSSIQGLPGRGNLSNNSSTFTSPSYGGFPSTSKMAENIVVQATPAVHPAMAGHPSKAINEMLLKHSLASVQLVVTEDKDWISVLSHKDLVLPSAEDLCARVRASSDIVEEAGVIFLKPKGTTV</sequence>
<dbReference type="AlphaFoldDB" id="A0A067TB65"/>
<dbReference type="Proteomes" id="UP000027222">
    <property type="component" value="Unassembled WGS sequence"/>
</dbReference>
<evidence type="ECO:0000256" key="1">
    <source>
        <dbReference type="SAM" id="MobiDB-lite"/>
    </source>
</evidence>
<evidence type="ECO:0000313" key="3">
    <source>
        <dbReference type="Proteomes" id="UP000027222"/>
    </source>
</evidence>
<evidence type="ECO:0000313" key="2">
    <source>
        <dbReference type="EMBL" id="KDR80386.1"/>
    </source>
</evidence>
<dbReference type="STRING" id="685588.A0A067TB65"/>
<dbReference type="OrthoDB" id="2662290at2759"/>
<keyword evidence="3" id="KW-1185">Reference proteome</keyword>